<feature type="domain" description="Na(+)-translocating NADH-quinone reductase subunit A C-terminal" evidence="10">
    <location>
        <begin position="265"/>
        <end position="314"/>
    </location>
</feature>
<dbReference type="HOGENOM" id="CLU_046656_0_0_6"/>
<reference evidence="12 13" key="1">
    <citation type="journal article" date="2012" name="J. Bacteriol.">
        <title>Complete genome sequences of Methylophaga sp. strain JAM1 and Methylophaga sp. strain JAM7.</title>
        <authorList>
            <person name="Villeneuve C."/>
            <person name="Martineau C."/>
            <person name="Mauffrey F."/>
            <person name="Villemur R."/>
        </authorList>
    </citation>
    <scope>NUCLEOTIDE SEQUENCE [LARGE SCALE GENOMIC DNA]</scope>
    <source>
        <strain evidence="12 13">JAM7</strain>
    </source>
</reference>
<evidence type="ECO:0000256" key="5">
    <source>
        <dbReference type="ARBA" id="ARBA00023065"/>
    </source>
</evidence>
<dbReference type="STRING" id="754477.Q7C_1705"/>
<keyword evidence="13" id="KW-1185">Reference proteome</keyword>
<dbReference type="EC" id="7.2.1.1" evidence="8"/>
<dbReference type="InterPro" id="IPR056148">
    <property type="entry name" value="NQRA_2nd"/>
</dbReference>
<evidence type="ECO:0000259" key="10">
    <source>
        <dbReference type="Pfam" id="PF11973"/>
    </source>
</evidence>
<evidence type="ECO:0000256" key="4">
    <source>
        <dbReference type="ARBA" id="ARBA00023053"/>
    </source>
</evidence>
<dbReference type="AlphaFoldDB" id="I1YIV9"/>
<dbReference type="GO" id="GO:0016655">
    <property type="term" value="F:oxidoreductase activity, acting on NAD(P)H, quinone or similar compound as acceptor"/>
    <property type="evidence" value="ECO:0007669"/>
    <property type="project" value="UniProtKB-UniRule"/>
</dbReference>
<name>I1YIV9_METFJ</name>
<dbReference type="eggNOG" id="COG1726">
    <property type="taxonomic scope" value="Bacteria"/>
</dbReference>
<dbReference type="NCBIfam" id="TIGR01936">
    <property type="entry name" value="nqrA"/>
    <property type="match status" value="1"/>
</dbReference>
<dbReference type="NCBIfam" id="NF003759">
    <property type="entry name" value="PRK05352.1-2"/>
    <property type="match status" value="1"/>
</dbReference>
<organism evidence="12 13">
    <name type="scientific">Methylophaga frappieri (strain ATCC BAA-2434 / DSM 25690 / JAM7)</name>
    <dbReference type="NCBI Taxonomy" id="754477"/>
    <lineage>
        <taxon>Bacteria</taxon>
        <taxon>Pseudomonadati</taxon>
        <taxon>Pseudomonadota</taxon>
        <taxon>Gammaproteobacteria</taxon>
        <taxon>Thiotrichales</taxon>
        <taxon>Piscirickettsiaceae</taxon>
        <taxon>Methylophaga</taxon>
    </lineage>
</organism>
<dbReference type="PATRIC" id="fig|754477.3.peg.1681"/>
<evidence type="ECO:0000256" key="6">
    <source>
        <dbReference type="ARBA" id="ARBA00023075"/>
    </source>
</evidence>
<evidence type="ECO:0000256" key="1">
    <source>
        <dbReference type="ARBA" id="ARBA00022448"/>
    </source>
</evidence>
<accession>I1YIV9</accession>
<evidence type="ECO:0000256" key="8">
    <source>
        <dbReference type="HAMAP-Rule" id="MF_00425"/>
    </source>
</evidence>
<dbReference type="RefSeq" id="WP_014704272.1">
    <property type="nucleotide sequence ID" value="NC_017856.1"/>
</dbReference>
<comment type="subunit">
    <text evidence="8">Composed of six subunits; NqrA, NqrB, NqrC, NqrD, NqrE and NqrF.</text>
</comment>
<feature type="domain" description="NqrA second alpha/beta" evidence="11">
    <location>
        <begin position="116"/>
        <end position="260"/>
    </location>
</feature>
<feature type="domain" description="NqrA N-terminal barrel-sandwich hybrid" evidence="9">
    <location>
        <begin position="4"/>
        <end position="96"/>
    </location>
</feature>
<dbReference type="Pfam" id="PF24836">
    <property type="entry name" value="NQRA_2nd"/>
    <property type="match status" value="1"/>
</dbReference>
<dbReference type="GO" id="GO:0006814">
    <property type="term" value="P:sodium ion transport"/>
    <property type="evidence" value="ECO:0007669"/>
    <property type="project" value="UniProtKB-UniRule"/>
</dbReference>
<evidence type="ECO:0000259" key="9">
    <source>
        <dbReference type="Pfam" id="PF05896"/>
    </source>
</evidence>
<dbReference type="Proteomes" id="UP000009145">
    <property type="component" value="Chromosome"/>
</dbReference>
<dbReference type="Pfam" id="PF11973">
    <property type="entry name" value="NQRA_SLBB"/>
    <property type="match status" value="1"/>
</dbReference>
<keyword evidence="3 8" id="KW-0520">NAD</keyword>
<dbReference type="PANTHER" id="PTHR37839:SF1">
    <property type="entry name" value="NA(+)-TRANSLOCATING NADH-QUINONE REDUCTASE SUBUNIT A"/>
    <property type="match status" value="1"/>
</dbReference>
<sequence length="451" mass="48742">MHFSIKKGLTLPIAGSPEQSISDANPVTSVAVLGNEYVGMRPTMLVEEGEQVKLGQPLFEDKKIPGVLFTAPGAGVVKAINRGAKRALQSVIIELDNNAEDAIQFDAHPAEKLAVLDRAVVEQQLLQSGLWVAFRTRPYSKSPAPGSTPKAIFVTAMDTNPLAADPAVVIKEHATDFQYGLTILSRLTDGPINLCQTPQSALPTPELTQLKTYTFSGPHPSGLVGTHIHFIDPVSATKSVWHIGYQDVIAIGKLFTTGQIWTERVIALAGPLVSQPRLLRTRLGASTEDLVRGEIQAVQSRVISGSVLNGHTASNWAAYLGRFHTQISVLAEGNQRELLGWIRPGGKNKFSALNVFFSKLFGKKELALTTSQNGSPRAMVPVGVFEYVMPLDILPTQLLRALLVRDTDSAQALGCLELDEEDLALCSYACSGKYEYGPALRANLTQIEKEG</sequence>
<keyword evidence="6 8" id="KW-0830">Ubiquinone</keyword>
<comment type="catalytic activity">
    <reaction evidence="8">
        <text>a ubiquinone + n Na(+)(in) + NADH + H(+) = a ubiquinol + n Na(+)(out) + NAD(+)</text>
        <dbReference type="Rhea" id="RHEA:47748"/>
        <dbReference type="Rhea" id="RHEA-COMP:9565"/>
        <dbReference type="Rhea" id="RHEA-COMP:9566"/>
        <dbReference type="ChEBI" id="CHEBI:15378"/>
        <dbReference type="ChEBI" id="CHEBI:16389"/>
        <dbReference type="ChEBI" id="CHEBI:17976"/>
        <dbReference type="ChEBI" id="CHEBI:29101"/>
        <dbReference type="ChEBI" id="CHEBI:57540"/>
        <dbReference type="ChEBI" id="CHEBI:57945"/>
        <dbReference type="EC" id="7.2.1.1"/>
    </reaction>
</comment>
<keyword evidence="5 8" id="KW-0406">Ion transport</keyword>
<dbReference type="InterPro" id="IPR056147">
    <property type="entry name" value="NQRA_N"/>
</dbReference>
<evidence type="ECO:0000256" key="7">
    <source>
        <dbReference type="ARBA" id="ARBA00023201"/>
    </source>
</evidence>
<evidence type="ECO:0000256" key="3">
    <source>
        <dbReference type="ARBA" id="ARBA00023027"/>
    </source>
</evidence>
<dbReference type="OrthoDB" id="9774536at2"/>
<dbReference type="InterPro" id="IPR008703">
    <property type="entry name" value="NqrA"/>
</dbReference>
<comment type="similarity">
    <text evidence="8">Belongs to the NqrA family.</text>
</comment>
<dbReference type="InterPro" id="IPR022615">
    <property type="entry name" value="NqrA_C_domain"/>
</dbReference>
<dbReference type="EMBL" id="CP003380">
    <property type="protein sequence ID" value="AFJ02852.1"/>
    <property type="molecule type" value="Genomic_DNA"/>
</dbReference>
<gene>
    <name evidence="8" type="primary">nqrA</name>
    <name evidence="12" type="ordered locus">Q7C_1705</name>
</gene>
<keyword evidence="4 8" id="KW-0915">Sodium</keyword>
<evidence type="ECO:0000313" key="13">
    <source>
        <dbReference type="Proteomes" id="UP000009145"/>
    </source>
</evidence>
<evidence type="ECO:0000313" key="12">
    <source>
        <dbReference type="EMBL" id="AFJ02852.1"/>
    </source>
</evidence>
<evidence type="ECO:0000259" key="11">
    <source>
        <dbReference type="Pfam" id="PF24836"/>
    </source>
</evidence>
<dbReference type="PANTHER" id="PTHR37839">
    <property type="entry name" value="NA(+)-TRANSLOCATING NADH-QUINONE REDUCTASE SUBUNIT A"/>
    <property type="match status" value="1"/>
</dbReference>
<dbReference type="HAMAP" id="MF_00425">
    <property type="entry name" value="NqrA"/>
    <property type="match status" value="1"/>
</dbReference>
<protein>
    <recommendedName>
        <fullName evidence="8">Na(+)-translocating NADH-quinone reductase subunit A</fullName>
        <shortName evidence="8">Na(+)-NQR subunit A</shortName>
        <shortName evidence="8">Na(+)-translocating NQR subunit A</shortName>
        <ecNumber evidence="8">7.2.1.1</ecNumber>
    </recommendedName>
    <alternativeName>
        <fullName evidence="8">NQR complex subunit A</fullName>
    </alternativeName>
    <alternativeName>
        <fullName evidence="8">NQR-1 subunit A</fullName>
    </alternativeName>
</protein>
<evidence type="ECO:0000256" key="2">
    <source>
        <dbReference type="ARBA" id="ARBA00022967"/>
    </source>
</evidence>
<comment type="function">
    <text evidence="8">NQR complex catalyzes the reduction of ubiquinone-1 to ubiquinol by two successive reactions, coupled with the transport of Na(+) ions from the cytoplasm to the periplasm. NqrA to NqrE are probably involved in the second step, the conversion of ubisemiquinone to ubiquinol.</text>
</comment>
<dbReference type="Pfam" id="PF05896">
    <property type="entry name" value="NQRA_N"/>
    <property type="match status" value="1"/>
</dbReference>
<keyword evidence="2 8" id="KW-1278">Translocase</keyword>
<dbReference type="KEGG" id="mec:Q7C_1705"/>
<keyword evidence="7 8" id="KW-0739">Sodium transport</keyword>
<proteinExistence type="inferred from homology"/>
<keyword evidence="1 8" id="KW-0813">Transport</keyword>